<dbReference type="STRING" id="685588.A0A067TKT2"/>
<proteinExistence type="inferred from homology"/>
<gene>
    <name evidence="5" type="ORF">GALMADRAFT_236141</name>
</gene>
<dbReference type="HOGENOM" id="CLU_005991_0_0_1"/>
<dbReference type="InterPro" id="IPR016024">
    <property type="entry name" value="ARM-type_fold"/>
</dbReference>
<feature type="domain" description="RNA polymerase II assembly factor Rtp1 C-terminal" evidence="3">
    <location>
        <begin position="741"/>
        <end position="862"/>
    </location>
</feature>
<feature type="compositionally biased region" description="Polar residues" evidence="2">
    <location>
        <begin position="613"/>
        <end position="627"/>
    </location>
</feature>
<dbReference type="InterPro" id="IPR011989">
    <property type="entry name" value="ARM-like"/>
</dbReference>
<reference evidence="6" key="1">
    <citation type="journal article" date="2014" name="Proc. Natl. Acad. Sci. U.S.A.">
        <title>Extensive sampling of basidiomycete genomes demonstrates inadequacy of the white-rot/brown-rot paradigm for wood decay fungi.</title>
        <authorList>
            <person name="Riley R."/>
            <person name="Salamov A.A."/>
            <person name="Brown D.W."/>
            <person name="Nagy L.G."/>
            <person name="Floudas D."/>
            <person name="Held B.W."/>
            <person name="Levasseur A."/>
            <person name="Lombard V."/>
            <person name="Morin E."/>
            <person name="Otillar R."/>
            <person name="Lindquist E.A."/>
            <person name="Sun H."/>
            <person name="LaButti K.M."/>
            <person name="Schmutz J."/>
            <person name="Jabbour D."/>
            <person name="Luo H."/>
            <person name="Baker S.E."/>
            <person name="Pisabarro A.G."/>
            <person name="Walton J.D."/>
            <person name="Blanchette R.A."/>
            <person name="Henrissat B."/>
            <person name="Martin F."/>
            <person name="Cullen D."/>
            <person name="Hibbett D.S."/>
            <person name="Grigoriev I.V."/>
        </authorList>
    </citation>
    <scope>NUCLEOTIDE SEQUENCE [LARGE SCALE GENOMIC DNA]</scope>
    <source>
        <strain evidence="6">CBS 339.88</strain>
    </source>
</reference>
<dbReference type="PANTHER" id="PTHR20959:SF1">
    <property type="entry name" value="TRANSPORT AND GOLGI ORGANIZATION PROTEIN 6 HOMOLOG"/>
    <property type="match status" value="1"/>
</dbReference>
<dbReference type="Gene3D" id="1.25.10.10">
    <property type="entry name" value="Leucine-rich Repeat Variant"/>
    <property type="match status" value="1"/>
</dbReference>
<dbReference type="InterPro" id="IPR019451">
    <property type="entry name" value="Rtp1_C1"/>
</dbReference>
<evidence type="ECO:0000259" key="3">
    <source>
        <dbReference type="Pfam" id="PF10363"/>
    </source>
</evidence>
<dbReference type="Pfam" id="PF10363">
    <property type="entry name" value="RTP1_C1"/>
    <property type="match status" value="1"/>
</dbReference>
<dbReference type="Pfam" id="PF23565">
    <property type="entry name" value="ARM_TANGO6"/>
    <property type="match status" value="1"/>
</dbReference>
<dbReference type="Proteomes" id="UP000027222">
    <property type="component" value="Unassembled WGS sequence"/>
</dbReference>
<dbReference type="EMBL" id="KL142368">
    <property type="protein sequence ID" value="KDR83776.1"/>
    <property type="molecule type" value="Genomic_DNA"/>
</dbReference>
<feature type="compositionally biased region" description="Low complexity" evidence="2">
    <location>
        <begin position="954"/>
        <end position="963"/>
    </location>
</feature>
<accession>A0A067TKT2</accession>
<protein>
    <submittedName>
        <fullName evidence="5">Uncharacterized protein</fullName>
    </submittedName>
</protein>
<evidence type="ECO:0000313" key="6">
    <source>
        <dbReference type="Proteomes" id="UP000027222"/>
    </source>
</evidence>
<feature type="compositionally biased region" description="Basic and acidic residues" evidence="2">
    <location>
        <begin position="86"/>
        <end position="95"/>
    </location>
</feature>
<feature type="domain" description="TANGO6 HEAT repeat" evidence="4">
    <location>
        <begin position="271"/>
        <end position="470"/>
    </location>
</feature>
<name>A0A067TKT2_GALM3</name>
<dbReference type="OrthoDB" id="39591at2759"/>
<feature type="region of interest" description="Disordered" evidence="2">
    <location>
        <begin position="613"/>
        <end position="654"/>
    </location>
</feature>
<dbReference type="SUPFAM" id="SSF48371">
    <property type="entry name" value="ARM repeat"/>
    <property type="match status" value="1"/>
</dbReference>
<evidence type="ECO:0000259" key="4">
    <source>
        <dbReference type="Pfam" id="PF23565"/>
    </source>
</evidence>
<organism evidence="5 6">
    <name type="scientific">Galerina marginata (strain CBS 339.88)</name>
    <dbReference type="NCBI Taxonomy" id="685588"/>
    <lineage>
        <taxon>Eukaryota</taxon>
        <taxon>Fungi</taxon>
        <taxon>Dikarya</taxon>
        <taxon>Basidiomycota</taxon>
        <taxon>Agaricomycotina</taxon>
        <taxon>Agaricomycetes</taxon>
        <taxon>Agaricomycetidae</taxon>
        <taxon>Agaricales</taxon>
        <taxon>Agaricineae</taxon>
        <taxon>Strophariaceae</taxon>
        <taxon>Galerina</taxon>
    </lineage>
</organism>
<dbReference type="AlphaFoldDB" id="A0A067TKT2"/>
<dbReference type="InterPro" id="IPR039600">
    <property type="entry name" value="TANGO6/Rtp1"/>
</dbReference>
<dbReference type="InterPro" id="IPR057407">
    <property type="entry name" value="HEAT_TANGO6"/>
</dbReference>
<evidence type="ECO:0000313" key="5">
    <source>
        <dbReference type="EMBL" id="KDR83776.1"/>
    </source>
</evidence>
<feature type="compositionally biased region" description="Acidic residues" evidence="2">
    <location>
        <begin position="632"/>
        <end position="654"/>
    </location>
</feature>
<dbReference type="PANTHER" id="PTHR20959">
    <property type="entry name" value="TRANSPORT AND GOLGI ORGANIZATION PROTEIN 6 FAMILY MEMBER"/>
    <property type="match status" value="1"/>
</dbReference>
<evidence type="ECO:0000256" key="1">
    <source>
        <dbReference type="ARBA" id="ARBA00005724"/>
    </source>
</evidence>
<feature type="region of interest" description="Disordered" evidence="2">
    <location>
        <begin position="86"/>
        <end position="106"/>
    </location>
</feature>
<feature type="region of interest" description="Disordered" evidence="2">
    <location>
        <begin position="932"/>
        <end position="967"/>
    </location>
</feature>
<sequence>MQSDSSSEELAAALADGNVLLGTSSSSHTTNSMQTLLKNRLLAYYDRLSRIRSTDGVADVSTIEDLHLLTARESVSVLERVQRILSTEEHERHPGNEANPTQAPSIGTRDLAQLRTLLSLAFKWGSQLLFTRISRPWLSLTVNRGVPKIIDLTPDSNDYHLLTNMLRSLFSLVFPEGPEGPISQTLITTSVLARHVPDLLLPAIALGWLPEAFSSGSIIALPEARPLVTRILKFLSPAQAIVSLGGIVSSTSPPPPLHVRKTCTVLLSQQLLRPEGVQGLYEATFSADETMGDEVKIEKLEQVARILNTPPANMNAQEYYRLIFPRVLKSLTSHFVTHRRAAAYTFYRAVVPQKASLHQPRASVVLEILHSPFIDRQHIENQQISRQPVIWPREALLSLTNLVSNTEPSPLFISKILSPIVSSLYLLSYDLEQIKTVDPSLKESITSLLIAWGKIVDQTDGTNILWSIIRNGKDGQWKLNLEGQFWKIKNSDESSQSSLLFPGDVLQTEDDFDADLNLFNLYPDPAHFVQLLKLFDRGDIASALFLRLLENYRDMKGRPGEDSMRILHELQIIILMQNRLSEGTNSNILRKPDQLLSFIFHVLDSASITVQGNQASSLSNGNSQIPSRPSIENEDMFEEGDSDDEAPDSEVIGPDDELVETAITLLLSILEADETLSVRSHPILNDIFSNLEPLALKSSSSALRPLAREARLVVTARLAHAAGATRPRQNTKGEESEQEIYQRALKLLQDPILPVRGHGLLLLRQLVGPAFSKDSHNKALLPSILSIFLQSVQDEDSYIFLNAVQGLAALVDNYGKEILQGLVHDYADGLEGLGAGNLTQHDIDIRTRIGEALSSVIKRCGNALGLYVDILVPRLFATVRGFNIPTALRTSALSLLADSVDTYHWAMLPYIEDLCQGMVDLLQVESQTLREGELQPKSLKSDSQGEEPSPSKPTPSTMDSDPTSRNHKFPPLRRAALHFLSLLIRASTKIVYEETGKATSLLSATAFQRVSLTLGYISFTDEDNIVRVMAREAKENLEELQRAAFGL</sequence>
<dbReference type="GO" id="GO:0009306">
    <property type="term" value="P:protein secretion"/>
    <property type="evidence" value="ECO:0007669"/>
    <property type="project" value="TreeGrafter"/>
</dbReference>
<comment type="similarity">
    <text evidence="1">Belongs to the Tango6 family.</text>
</comment>
<evidence type="ECO:0000256" key="2">
    <source>
        <dbReference type="SAM" id="MobiDB-lite"/>
    </source>
</evidence>
<keyword evidence="6" id="KW-1185">Reference proteome</keyword>